<reference evidence="1" key="1">
    <citation type="submission" date="2020-03" db="EMBL/GenBank/DDBJ databases">
        <authorList>
            <person name="Weist P."/>
        </authorList>
    </citation>
    <scope>NUCLEOTIDE SEQUENCE</scope>
</reference>
<proteinExistence type="predicted"/>
<dbReference type="EMBL" id="CADEAL010002599">
    <property type="protein sequence ID" value="CAB1441252.1"/>
    <property type="molecule type" value="Genomic_DNA"/>
</dbReference>
<keyword evidence="2" id="KW-1185">Reference proteome</keyword>
<gene>
    <name evidence="1" type="ORF">PLEPLA_LOCUS29034</name>
</gene>
<accession>A0A9N7UZM2</accession>
<evidence type="ECO:0000313" key="1">
    <source>
        <dbReference type="EMBL" id="CAB1441252.1"/>
    </source>
</evidence>
<comment type="caution">
    <text evidence="1">The sequence shown here is derived from an EMBL/GenBank/DDBJ whole genome shotgun (WGS) entry which is preliminary data.</text>
</comment>
<dbReference type="AlphaFoldDB" id="A0A9N7UZM2"/>
<name>A0A9N7UZM2_PLEPL</name>
<sequence length="221" mass="25283">MGQGGVPSSSQSGSTFCSSKYGYFWFQKTKMALNKKSKFLCFLRLPDVDHHLPQSPPRRPDSFQILPGLGQKRPLNTIQLHRVQLFICMLSFLSPFIDIAPVTTWPNDRTTILFVTFLFTNVLPRLLSQRQEVQRTHQTTLLLSVLQHGCWRKQCDGTSEKIQTGSTPLDHQDTAQPPSTHTDLFTLTFHKDHLPHLLREEDIGVTETHFISCESVMQHIQ</sequence>
<organism evidence="1 2">
    <name type="scientific">Pleuronectes platessa</name>
    <name type="common">European plaice</name>
    <dbReference type="NCBI Taxonomy" id="8262"/>
    <lineage>
        <taxon>Eukaryota</taxon>
        <taxon>Metazoa</taxon>
        <taxon>Chordata</taxon>
        <taxon>Craniata</taxon>
        <taxon>Vertebrata</taxon>
        <taxon>Euteleostomi</taxon>
        <taxon>Actinopterygii</taxon>
        <taxon>Neopterygii</taxon>
        <taxon>Teleostei</taxon>
        <taxon>Neoteleostei</taxon>
        <taxon>Acanthomorphata</taxon>
        <taxon>Carangaria</taxon>
        <taxon>Pleuronectiformes</taxon>
        <taxon>Pleuronectoidei</taxon>
        <taxon>Pleuronectidae</taxon>
        <taxon>Pleuronectes</taxon>
    </lineage>
</organism>
<evidence type="ECO:0000313" key="2">
    <source>
        <dbReference type="Proteomes" id="UP001153269"/>
    </source>
</evidence>
<dbReference type="Proteomes" id="UP001153269">
    <property type="component" value="Unassembled WGS sequence"/>
</dbReference>
<protein>
    <submittedName>
        <fullName evidence="1">Uncharacterized protein</fullName>
    </submittedName>
</protein>